<comment type="cofactor">
    <cofactor evidence="1">
        <name>thiamine diphosphate</name>
        <dbReference type="ChEBI" id="CHEBI:58937"/>
    </cofactor>
</comment>
<feature type="domain" description="Dehydrogenase E1 component" evidence="6">
    <location>
        <begin position="41"/>
        <end position="340"/>
    </location>
</feature>
<dbReference type="GO" id="GO:0006086">
    <property type="term" value="P:pyruvate decarboxylation to acetyl-CoA"/>
    <property type="evidence" value="ECO:0007669"/>
    <property type="project" value="TreeGrafter"/>
</dbReference>
<dbReference type="VEuPathDB" id="MicrosporidiaDB:VCUG_01657"/>
<dbReference type="InterPro" id="IPR050642">
    <property type="entry name" value="PDH_E1_Alpha_Subunit"/>
</dbReference>
<dbReference type="GO" id="GO:0004739">
    <property type="term" value="F:pyruvate dehydrogenase (acetyl-transferring) activity"/>
    <property type="evidence" value="ECO:0007669"/>
    <property type="project" value="UniProtKB-EC"/>
</dbReference>
<dbReference type="InParanoid" id="L2GUD2"/>
<dbReference type="FunFam" id="3.40.50.970:FF:000013">
    <property type="entry name" value="Pyruvate dehydrogenase E1 component subunit alpha"/>
    <property type="match status" value="1"/>
</dbReference>
<sequence length="351" mass="39949">MQKTYKYKLDLKCIDVHLLDKQALDSEYEYKVDELKEMYRTMLSIRRLEECSQQLFDRKMIRGFCHLASGQESIYAAYKHAISGEDTATSSYRCHGLSYVTGDSARVILAEMLGRDEGMCGGKGGSMHLYNKAFYGGHGIVGAQVPISLGLAFRHKYVNLAKGDKLDKMVAKNVSFAFYGDGAANQGQIFESYNMAMLWKLPIIFVCENNDYGMWTRVETASSNTNFYKRGDNIPGIRVSHENVLDLIAVFKFCREYALKTCPLVLEIATYRLCTHSARDQTDFRSKQELTDRAKIDPINHFKSFLAQFVPENEIRDIEKSVQDTIDRESNLAQSAKEPQSTELFTNVLIQ</sequence>
<evidence type="ECO:0000256" key="4">
    <source>
        <dbReference type="ARBA" id="ARBA00023052"/>
    </source>
</evidence>
<dbReference type="PANTHER" id="PTHR11516:SF60">
    <property type="entry name" value="PYRUVATE DEHYDROGENASE E1 COMPONENT SUBUNIT ALPHA"/>
    <property type="match status" value="1"/>
</dbReference>
<dbReference type="CDD" id="cd02000">
    <property type="entry name" value="TPP_E1_PDC_ADC_BCADC"/>
    <property type="match status" value="1"/>
</dbReference>
<evidence type="ECO:0000256" key="3">
    <source>
        <dbReference type="ARBA" id="ARBA00023002"/>
    </source>
</evidence>
<keyword evidence="4" id="KW-0786">Thiamine pyrophosphate</keyword>
<dbReference type="EC" id="1.2.4.1" evidence="2"/>
<dbReference type="Proteomes" id="UP000011081">
    <property type="component" value="Unassembled WGS sequence"/>
</dbReference>
<evidence type="ECO:0000256" key="2">
    <source>
        <dbReference type="ARBA" id="ARBA00012281"/>
    </source>
</evidence>
<dbReference type="AlphaFoldDB" id="L2GUD2"/>
<dbReference type="OrthoDB" id="10256198at2759"/>
<dbReference type="Pfam" id="PF00676">
    <property type="entry name" value="E1_dh"/>
    <property type="match status" value="1"/>
</dbReference>
<gene>
    <name evidence="7" type="ORF">VCUG_01657</name>
</gene>
<dbReference type="FunCoup" id="L2GUD2">
    <property type="interactions" value="38"/>
</dbReference>
<dbReference type="STRING" id="948595.L2GUD2"/>
<dbReference type="RefSeq" id="XP_008074673.1">
    <property type="nucleotide sequence ID" value="XM_008076482.1"/>
</dbReference>
<evidence type="ECO:0000256" key="5">
    <source>
        <dbReference type="ARBA" id="ARBA00072290"/>
    </source>
</evidence>
<evidence type="ECO:0000256" key="1">
    <source>
        <dbReference type="ARBA" id="ARBA00001964"/>
    </source>
</evidence>
<keyword evidence="3" id="KW-0560">Oxidoreductase</keyword>
<evidence type="ECO:0000313" key="7">
    <source>
        <dbReference type="EMBL" id="ELA46883.1"/>
    </source>
</evidence>
<name>L2GUD2_VAVCU</name>
<dbReference type="PANTHER" id="PTHR11516">
    <property type="entry name" value="PYRUVATE DEHYDROGENASE E1 COMPONENT, ALPHA SUBUNIT BACTERIAL AND ORGANELLAR"/>
    <property type="match status" value="1"/>
</dbReference>
<dbReference type="HOGENOM" id="CLU_029393_5_2_1"/>
<dbReference type="SUPFAM" id="SSF52518">
    <property type="entry name" value="Thiamin diphosphate-binding fold (THDP-binding)"/>
    <property type="match status" value="1"/>
</dbReference>
<protein>
    <recommendedName>
        <fullName evidence="5">Pyruvate dehydrogenase E1 component subunit alpha, mitochondrial</fullName>
        <ecNumber evidence="2">1.2.4.1</ecNumber>
    </recommendedName>
</protein>
<dbReference type="Gene3D" id="3.40.50.970">
    <property type="match status" value="1"/>
</dbReference>
<dbReference type="OMA" id="SKRDPIM"/>
<dbReference type="EMBL" id="GL877430">
    <property type="protein sequence ID" value="ELA46883.1"/>
    <property type="molecule type" value="Genomic_DNA"/>
</dbReference>
<dbReference type="InterPro" id="IPR029061">
    <property type="entry name" value="THDP-binding"/>
</dbReference>
<keyword evidence="8" id="KW-1185">Reference proteome</keyword>
<reference evidence="8" key="1">
    <citation type="submission" date="2011-03" db="EMBL/GenBank/DDBJ databases">
        <title>The genome sequence of Vavraia culicis strain floridensis.</title>
        <authorList>
            <consortium name="The Broad Institute Genome Sequencing Platform"/>
            <person name="Cuomo C."/>
            <person name="Becnel J."/>
            <person name="Sanscrainte N."/>
            <person name="Young S.K."/>
            <person name="Zeng Q."/>
            <person name="Gargeya S."/>
            <person name="Fitzgerald M."/>
            <person name="Haas B."/>
            <person name="Abouelleil A."/>
            <person name="Alvarado L."/>
            <person name="Arachchi H.M."/>
            <person name="Berlin A."/>
            <person name="Chapman S.B."/>
            <person name="Gearin G."/>
            <person name="Goldberg J."/>
            <person name="Griggs A."/>
            <person name="Gujja S."/>
            <person name="Hansen M."/>
            <person name="Heiman D."/>
            <person name="Howarth C."/>
            <person name="Larimer J."/>
            <person name="Lui A."/>
            <person name="MacDonald P.J.P."/>
            <person name="McCowen C."/>
            <person name="Montmayeur A."/>
            <person name="Murphy C."/>
            <person name="Neiman D."/>
            <person name="Pearson M."/>
            <person name="Priest M."/>
            <person name="Roberts A."/>
            <person name="Saif S."/>
            <person name="Shea T."/>
            <person name="Sisk P."/>
            <person name="Stolte C."/>
            <person name="Sykes S."/>
            <person name="Wortman J."/>
            <person name="Nusbaum C."/>
            <person name="Birren B."/>
        </authorList>
    </citation>
    <scope>NUCLEOTIDE SEQUENCE [LARGE SCALE GENOMIC DNA]</scope>
    <source>
        <strain evidence="8">floridensis</strain>
    </source>
</reference>
<proteinExistence type="predicted"/>
<dbReference type="InterPro" id="IPR001017">
    <property type="entry name" value="DH_E1"/>
</dbReference>
<organism evidence="7 8">
    <name type="scientific">Vavraia culicis (isolate floridensis)</name>
    <name type="common">Microsporidian parasite</name>
    <dbReference type="NCBI Taxonomy" id="948595"/>
    <lineage>
        <taxon>Eukaryota</taxon>
        <taxon>Fungi</taxon>
        <taxon>Fungi incertae sedis</taxon>
        <taxon>Microsporidia</taxon>
        <taxon>Pleistophoridae</taxon>
        <taxon>Vavraia</taxon>
    </lineage>
</organism>
<evidence type="ECO:0000259" key="6">
    <source>
        <dbReference type="Pfam" id="PF00676"/>
    </source>
</evidence>
<dbReference type="GeneID" id="19879531"/>
<evidence type="ECO:0000313" key="8">
    <source>
        <dbReference type="Proteomes" id="UP000011081"/>
    </source>
</evidence>
<accession>L2GUD2</accession>